<dbReference type="SMART" id="SM00287">
    <property type="entry name" value="SH3b"/>
    <property type="match status" value="1"/>
</dbReference>
<dbReference type="Gene3D" id="2.30.30.40">
    <property type="entry name" value="SH3 Domains"/>
    <property type="match status" value="1"/>
</dbReference>
<dbReference type="Proteomes" id="UP001056164">
    <property type="component" value="Chromosome"/>
</dbReference>
<accession>A0ABY5BWZ6</accession>
<dbReference type="InterPro" id="IPR003646">
    <property type="entry name" value="SH3-like_bac-type"/>
</dbReference>
<reference evidence="6" key="1">
    <citation type="submission" date="2022-05" db="EMBL/GenBank/DDBJ databases">
        <authorList>
            <person name="Oliphant S.A."/>
            <person name="Watson-Haigh N.S."/>
            <person name="Sumby K.M."/>
            <person name="Gardner J.M."/>
            <person name="Jiranek V."/>
        </authorList>
    </citation>
    <scope>NUCLEOTIDE SEQUENCE</scope>
    <source>
        <strain evidence="6">KI4_A6</strain>
    </source>
</reference>
<evidence type="ECO:0000259" key="4">
    <source>
        <dbReference type="SMART" id="SM00287"/>
    </source>
</evidence>
<feature type="domain" description="MurNAc-LAA" evidence="5">
    <location>
        <begin position="166"/>
        <end position="275"/>
    </location>
</feature>
<sequence length="282" mass="31220">MHFKIRNRRGFWVTILVILGTGLVIGTMLLRNNVAVPLNQLAIKAAPTPTSQTIGTVNRGDRVQIITKNRQWAQVVYQQQKIGWVPNWLLNKHSQVKTASKLAETTIVLDPGHGGHDSGALANSNQPEKKYTLKLAQQVASNLQKSGTNVIMTRTKDQTVGLKQRPRLAAAQQANLFVSFHFDSAATTNSGTGFTTYYYHPGASKQLAQSINNQLGHLGLENKGVKMGDYLVIRDNSVPAVLLEMGYMNNDLDFKRIENPNYRKQAAAEITAGIKEYVNDHD</sequence>
<feature type="domain" description="SH3b" evidence="4">
    <location>
        <begin position="31"/>
        <end position="93"/>
    </location>
</feature>
<keyword evidence="3" id="KW-0812">Transmembrane</keyword>
<name>A0ABY5BWZ6_9LACO</name>
<dbReference type="Gene3D" id="3.40.630.40">
    <property type="entry name" value="Zn-dependent exopeptidases"/>
    <property type="match status" value="1"/>
</dbReference>
<dbReference type="InterPro" id="IPR050695">
    <property type="entry name" value="N-acetylmuramoyl_amidase_3"/>
</dbReference>
<evidence type="ECO:0000256" key="3">
    <source>
        <dbReference type="SAM" id="Phobius"/>
    </source>
</evidence>
<dbReference type="CDD" id="cd02696">
    <property type="entry name" value="MurNAc-LAA"/>
    <property type="match status" value="1"/>
</dbReference>
<keyword evidence="7" id="KW-1185">Reference proteome</keyword>
<dbReference type="PANTHER" id="PTHR30404">
    <property type="entry name" value="N-ACETYLMURAMOYL-L-ALANINE AMIDASE"/>
    <property type="match status" value="1"/>
</dbReference>
<dbReference type="PANTHER" id="PTHR30404:SF0">
    <property type="entry name" value="N-ACETYLMURAMOYL-L-ALANINE AMIDASE AMIC"/>
    <property type="match status" value="1"/>
</dbReference>
<feature type="transmembrane region" description="Helical" evidence="3">
    <location>
        <begin position="12"/>
        <end position="30"/>
    </location>
</feature>
<evidence type="ECO:0000313" key="7">
    <source>
        <dbReference type="Proteomes" id="UP001056164"/>
    </source>
</evidence>
<keyword evidence="3" id="KW-1133">Transmembrane helix</keyword>
<proteinExistence type="predicted"/>
<protein>
    <submittedName>
        <fullName evidence="6">N-acetylmuramoyl-L-alanine amidase</fullName>
    </submittedName>
</protein>
<evidence type="ECO:0000259" key="5">
    <source>
        <dbReference type="SMART" id="SM00646"/>
    </source>
</evidence>
<keyword evidence="3" id="KW-0472">Membrane</keyword>
<dbReference type="SUPFAM" id="SSF53187">
    <property type="entry name" value="Zn-dependent exopeptidases"/>
    <property type="match status" value="1"/>
</dbReference>
<dbReference type="Pfam" id="PF01520">
    <property type="entry name" value="Amidase_3"/>
    <property type="match status" value="1"/>
</dbReference>
<evidence type="ECO:0000256" key="1">
    <source>
        <dbReference type="ARBA" id="ARBA00022801"/>
    </source>
</evidence>
<dbReference type="Pfam" id="PF08239">
    <property type="entry name" value="SH3_3"/>
    <property type="match status" value="1"/>
</dbReference>
<keyword evidence="2" id="KW-0961">Cell wall biogenesis/degradation</keyword>
<dbReference type="SMART" id="SM00646">
    <property type="entry name" value="Ami_3"/>
    <property type="match status" value="1"/>
</dbReference>
<keyword evidence="1" id="KW-0378">Hydrolase</keyword>
<evidence type="ECO:0000256" key="2">
    <source>
        <dbReference type="ARBA" id="ARBA00023316"/>
    </source>
</evidence>
<organism evidence="6 7">
    <name type="scientific">Fructilactobacillus carniphilus</name>
    <dbReference type="NCBI Taxonomy" id="2940297"/>
    <lineage>
        <taxon>Bacteria</taxon>
        <taxon>Bacillati</taxon>
        <taxon>Bacillota</taxon>
        <taxon>Bacilli</taxon>
        <taxon>Lactobacillales</taxon>
        <taxon>Lactobacillaceae</taxon>
        <taxon>Fructilactobacillus</taxon>
    </lineage>
</organism>
<dbReference type="InterPro" id="IPR002508">
    <property type="entry name" value="MurNAc-LAA_cat"/>
</dbReference>
<dbReference type="EMBL" id="CP097121">
    <property type="protein sequence ID" value="USS91026.1"/>
    <property type="molecule type" value="Genomic_DNA"/>
</dbReference>
<dbReference type="RefSeq" id="WP_252795515.1">
    <property type="nucleotide sequence ID" value="NZ_CP097121.1"/>
</dbReference>
<gene>
    <name evidence="6" type="ORF">M3M37_02115</name>
</gene>
<evidence type="ECO:0000313" key="6">
    <source>
        <dbReference type="EMBL" id="USS91026.1"/>
    </source>
</evidence>